<name>A0A392QRA8_9FABA</name>
<feature type="non-terminal residue" evidence="1">
    <location>
        <position position="29"/>
    </location>
</feature>
<comment type="caution">
    <text evidence="1">The sequence shown here is derived from an EMBL/GenBank/DDBJ whole genome shotgun (WGS) entry which is preliminary data.</text>
</comment>
<evidence type="ECO:0000313" key="2">
    <source>
        <dbReference type="Proteomes" id="UP000265520"/>
    </source>
</evidence>
<reference evidence="1 2" key="1">
    <citation type="journal article" date="2018" name="Front. Plant Sci.">
        <title>Red Clover (Trifolium pratense) and Zigzag Clover (T. medium) - A Picture of Genomic Similarities and Differences.</title>
        <authorList>
            <person name="Dluhosova J."/>
            <person name="Istvanek J."/>
            <person name="Nedelnik J."/>
            <person name="Repkova J."/>
        </authorList>
    </citation>
    <scope>NUCLEOTIDE SEQUENCE [LARGE SCALE GENOMIC DNA]</scope>
    <source>
        <strain evidence="2">cv. 10/8</strain>
        <tissue evidence="1">Leaf</tissue>
    </source>
</reference>
<sequence length="29" mass="3283">MSSYKETPLACNWCGTRATLVLPNEQQQL</sequence>
<dbReference type="EMBL" id="LXQA010151681">
    <property type="protein sequence ID" value="MCI26170.1"/>
    <property type="molecule type" value="Genomic_DNA"/>
</dbReference>
<protein>
    <submittedName>
        <fullName evidence="1">Uncharacterized protein</fullName>
    </submittedName>
</protein>
<proteinExistence type="predicted"/>
<dbReference type="AlphaFoldDB" id="A0A392QRA8"/>
<dbReference type="Proteomes" id="UP000265520">
    <property type="component" value="Unassembled WGS sequence"/>
</dbReference>
<evidence type="ECO:0000313" key="1">
    <source>
        <dbReference type="EMBL" id="MCI26170.1"/>
    </source>
</evidence>
<accession>A0A392QRA8</accession>
<organism evidence="1 2">
    <name type="scientific">Trifolium medium</name>
    <dbReference type="NCBI Taxonomy" id="97028"/>
    <lineage>
        <taxon>Eukaryota</taxon>
        <taxon>Viridiplantae</taxon>
        <taxon>Streptophyta</taxon>
        <taxon>Embryophyta</taxon>
        <taxon>Tracheophyta</taxon>
        <taxon>Spermatophyta</taxon>
        <taxon>Magnoliopsida</taxon>
        <taxon>eudicotyledons</taxon>
        <taxon>Gunneridae</taxon>
        <taxon>Pentapetalae</taxon>
        <taxon>rosids</taxon>
        <taxon>fabids</taxon>
        <taxon>Fabales</taxon>
        <taxon>Fabaceae</taxon>
        <taxon>Papilionoideae</taxon>
        <taxon>50 kb inversion clade</taxon>
        <taxon>NPAAA clade</taxon>
        <taxon>Hologalegina</taxon>
        <taxon>IRL clade</taxon>
        <taxon>Trifolieae</taxon>
        <taxon>Trifolium</taxon>
    </lineage>
</organism>
<keyword evidence="2" id="KW-1185">Reference proteome</keyword>